<dbReference type="InterPro" id="IPR027417">
    <property type="entry name" value="P-loop_NTPase"/>
</dbReference>
<dbReference type="GO" id="GO:0005737">
    <property type="term" value="C:cytoplasm"/>
    <property type="evidence" value="ECO:0007669"/>
    <property type="project" value="UniProtKB-SubCell"/>
</dbReference>
<dbReference type="GO" id="GO:0005634">
    <property type="term" value="C:nucleus"/>
    <property type="evidence" value="ECO:0007669"/>
    <property type="project" value="UniProtKB-SubCell"/>
</dbReference>
<dbReference type="GO" id="GO:0008033">
    <property type="term" value="P:tRNA processing"/>
    <property type="evidence" value="ECO:0007669"/>
    <property type="project" value="UniProtKB-KW"/>
</dbReference>
<evidence type="ECO:0000256" key="2">
    <source>
        <dbReference type="ARBA" id="ARBA00004496"/>
    </source>
</evidence>
<dbReference type="Proteomes" id="UP001519460">
    <property type="component" value="Unassembled WGS sequence"/>
</dbReference>
<dbReference type="PANTHER" id="PTHR12896:SF1">
    <property type="entry name" value="ELONGATOR COMPLEX PROTEIN 4"/>
    <property type="match status" value="1"/>
</dbReference>
<dbReference type="PANTHER" id="PTHR12896">
    <property type="entry name" value="PAX6 NEIGHBOR PROTEIN PAXNEB"/>
    <property type="match status" value="1"/>
</dbReference>
<keyword evidence="6" id="KW-0963">Cytoplasm</keyword>
<reference evidence="10 11" key="1">
    <citation type="journal article" date="2023" name="Sci. Data">
        <title>Genome assembly of the Korean intertidal mud-creeper Batillaria attramentaria.</title>
        <authorList>
            <person name="Patra A.K."/>
            <person name="Ho P.T."/>
            <person name="Jun S."/>
            <person name="Lee S.J."/>
            <person name="Kim Y."/>
            <person name="Won Y.J."/>
        </authorList>
    </citation>
    <scope>NUCLEOTIDE SEQUENCE [LARGE SCALE GENOMIC DNA]</scope>
    <source>
        <strain evidence="10">Wonlab-2016</strain>
    </source>
</reference>
<evidence type="ECO:0000313" key="11">
    <source>
        <dbReference type="Proteomes" id="UP001519460"/>
    </source>
</evidence>
<gene>
    <name evidence="10" type="ORF">BaRGS_00027267</name>
</gene>
<comment type="similarity">
    <text evidence="4">Belongs to the ELP4 family.</text>
</comment>
<evidence type="ECO:0000256" key="4">
    <source>
        <dbReference type="ARBA" id="ARBA00007573"/>
    </source>
</evidence>
<comment type="caution">
    <text evidence="10">The sequence shown here is derived from an EMBL/GenBank/DDBJ whole genome shotgun (WGS) entry which is preliminary data.</text>
</comment>
<evidence type="ECO:0000256" key="6">
    <source>
        <dbReference type="ARBA" id="ARBA00022490"/>
    </source>
</evidence>
<dbReference type="CDD" id="cd19494">
    <property type="entry name" value="Elp4"/>
    <property type="match status" value="1"/>
</dbReference>
<dbReference type="EMBL" id="JACVVK020000261">
    <property type="protein sequence ID" value="KAK7481505.1"/>
    <property type="molecule type" value="Genomic_DNA"/>
</dbReference>
<evidence type="ECO:0000256" key="9">
    <source>
        <dbReference type="SAM" id="MobiDB-lite"/>
    </source>
</evidence>
<evidence type="ECO:0000256" key="3">
    <source>
        <dbReference type="ARBA" id="ARBA00005043"/>
    </source>
</evidence>
<evidence type="ECO:0000256" key="1">
    <source>
        <dbReference type="ARBA" id="ARBA00004123"/>
    </source>
</evidence>
<accession>A0ABD0K278</accession>
<feature type="region of interest" description="Disordered" evidence="9">
    <location>
        <begin position="360"/>
        <end position="390"/>
    </location>
</feature>
<dbReference type="Pfam" id="PF05625">
    <property type="entry name" value="PAXNEB"/>
    <property type="match status" value="1"/>
</dbReference>
<keyword evidence="7" id="KW-0819">tRNA processing</keyword>
<keyword evidence="8" id="KW-0539">Nucleus</keyword>
<dbReference type="AlphaFoldDB" id="A0ABD0K278"/>
<dbReference type="Gene3D" id="3.40.50.300">
    <property type="entry name" value="P-loop containing nucleotide triphosphate hydrolases"/>
    <property type="match status" value="1"/>
</dbReference>
<comment type="subcellular location">
    <subcellularLocation>
        <location evidence="2">Cytoplasm</location>
    </subcellularLocation>
    <subcellularLocation>
        <location evidence="1">Nucleus</location>
    </subcellularLocation>
</comment>
<evidence type="ECO:0000256" key="7">
    <source>
        <dbReference type="ARBA" id="ARBA00022694"/>
    </source>
</evidence>
<proteinExistence type="inferred from homology"/>
<sequence length="390" mass="43160">MATSTSFQKRVKAKVRQIPGTKPSLYNNQLLISTGIPSLDTVLGGGVAVGTLLLVEEDLYGTYTQVMVKYFAAEAVTSGQSLCVVSADVDPNKIVQELPAPVVDDVPTSQAQQPQLSKGSGDADEKLAIAWRYQHQPKVQSAPVTSRFGHYYDLTKIMDESKISSAQIQCLSYKDLRILEETKPNSCTSTTNPCYASLLQRIQKQISEGNYGTAVKNDHRNVLRIVVQGLGSGMWGENGGAHYRTEERDASLHRLLLALRATLRTAFAVCLITVPMYLFQDPAFVWRAERLCDTVLRLESFAGSDKEKNPAFRDYSGLLHLVQLPCLNELLPHMPDTLDLAFRLRRKKFTIEKLHMPPELSETVSRDQEDPVPSLRPTAGCGTGSSKLDF</sequence>
<organism evidence="10 11">
    <name type="scientific">Batillaria attramentaria</name>
    <dbReference type="NCBI Taxonomy" id="370345"/>
    <lineage>
        <taxon>Eukaryota</taxon>
        <taxon>Metazoa</taxon>
        <taxon>Spiralia</taxon>
        <taxon>Lophotrochozoa</taxon>
        <taxon>Mollusca</taxon>
        <taxon>Gastropoda</taxon>
        <taxon>Caenogastropoda</taxon>
        <taxon>Sorbeoconcha</taxon>
        <taxon>Cerithioidea</taxon>
        <taxon>Batillariidae</taxon>
        <taxon>Batillaria</taxon>
    </lineage>
</organism>
<evidence type="ECO:0000256" key="5">
    <source>
        <dbReference type="ARBA" id="ARBA00020265"/>
    </source>
</evidence>
<name>A0ABD0K278_9CAEN</name>
<protein>
    <recommendedName>
        <fullName evidence="5">Elongator complex protein 4</fullName>
    </recommendedName>
</protein>
<dbReference type="FunFam" id="3.40.50.300:FF:003211">
    <property type="entry name" value="Elongator complex protein, putative"/>
    <property type="match status" value="1"/>
</dbReference>
<comment type="pathway">
    <text evidence="3">tRNA modification; 5-methoxycarbonylmethyl-2-thiouridine-tRNA biosynthesis.</text>
</comment>
<keyword evidence="11" id="KW-1185">Reference proteome</keyword>
<dbReference type="InterPro" id="IPR008728">
    <property type="entry name" value="Elongator_complex_protein_4"/>
</dbReference>
<evidence type="ECO:0000256" key="8">
    <source>
        <dbReference type="ARBA" id="ARBA00023242"/>
    </source>
</evidence>
<evidence type="ECO:0000313" key="10">
    <source>
        <dbReference type="EMBL" id="KAK7481505.1"/>
    </source>
</evidence>